<organism evidence="1 2">
    <name type="scientific">Helicobacter macacae MIT 99-5501</name>
    <dbReference type="NCBI Taxonomy" id="1357400"/>
    <lineage>
        <taxon>Bacteria</taxon>
        <taxon>Pseudomonadati</taxon>
        <taxon>Campylobacterota</taxon>
        <taxon>Epsilonproteobacteria</taxon>
        <taxon>Campylobacterales</taxon>
        <taxon>Helicobacteraceae</taxon>
        <taxon>Helicobacter</taxon>
    </lineage>
</organism>
<accession>V8CCQ1</accession>
<evidence type="ECO:0008006" key="3">
    <source>
        <dbReference type="Google" id="ProtNLM"/>
    </source>
</evidence>
<protein>
    <recommendedName>
        <fullName evidence="3">mRNA interferase</fullName>
    </recommendedName>
</protein>
<name>V8CCQ1_9HELI</name>
<dbReference type="RefSeq" id="WP_023926802.1">
    <property type="nucleotide sequence ID" value="NZ_KI669454.1"/>
</dbReference>
<dbReference type="HOGENOM" id="CLU_121823_2_3_7"/>
<dbReference type="GO" id="GO:0006402">
    <property type="term" value="P:mRNA catabolic process"/>
    <property type="evidence" value="ECO:0007669"/>
    <property type="project" value="TreeGrafter"/>
</dbReference>
<dbReference type="EMBL" id="AZJI01000001">
    <property type="protein sequence ID" value="ETD24800.1"/>
    <property type="molecule type" value="Genomic_DNA"/>
</dbReference>
<dbReference type="SUPFAM" id="SSF50118">
    <property type="entry name" value="Cell growth inhibitor/plasmid maintenance toxic component"/>
    <property type="match status" value="1"/>
</dbReference>
<evidence type="ECO:0000313" key="1">
    <source>
        <dbReference type="EMBL" id="ETD24800.1"/>
    </source>
</evidence>
<dbReference type="PANTHER" id="PTHR33988">
    <property type="entry name" value="ENDORIBONUCLEASE MAZF-RELATED"/>
    <property type="match status" value="1"/>
</dbReference>
<dbReference type="InterPro" id="IPR003477">
    <property type="entry name" value="PemK-like"/>
</dbReference>
<proteinExistence type="predicted"/>
<dbReference type="STRING" id="1357400.HMPREF2086_00134"/>
<dbReference type="AlphaFoldDB" id="V8CCQ1"/>
<gene>
    <name evidence="1" type="ORF">HMPREF2086_00134</name>
</gene>
<dbReference type="Gene3D" id="2.30.30.110">
    <property type="match status" value="1"/>
</dbReference>
<keyword evidence="2" id="KW-1185">Reference proteome</keyword>
<dbReference type="InterPro" id="IPR011067">
    <property type="entry name" value="Plasmid_toxin/cell-grow_inhib"/>
</dbReference>
<dbReference type="eggNOG" id="COG2337">
    <property type="taxonomic scope" value="Bacteria"/>
</dbReference>
<dbReference type="PATRIC" id="fig|1357400.3.peg.201"/>
<comment type="caution">
    <text evidence="1">The sequence shown here is derived from an EMBL/GenBank/DDBJ whole genome shotgun (WGS) entry which is preliminary data.</text>
</comment>
<dbReference type="GO" id="GO:0003677">
    <property type="term" value="F:DNA binding"/>
    <property type="evidence" value="ECO:0007669"/>
    <property type="project" value="InterPro"/>
</dbReference>
<evidence type="ECO:0000313" key="2">
    <source>
        <dbReference type="Proteomes" id="UP000018731"/>
    </source>
</evidence>
<reference evidence="1 2" key="1">
    <citation type="journal article" date="2014" name="Genome Announc.">
        <title>Draft genome sequences of six enterohepatic helicobacter species isolated from humans and one from rhesus macaques.</title>
        <authorList>
            <person name="Shen Z."/>
            <person name="Sheh A."/>
            <person name="Young S.K."/>
            <person name="Abouelliel A."/>
            <person name="Ward D.V."/>
            <person name="Earl A.M."/>
            <person name="Fox J.G."/>
        </authorList>
    </citation>
    <scope>NUCLEOTIDE SEQUENCE [LARGE SCALE GENOMIC DNA]</scope>
    <source>
        <strain evidence="1 2">MIT 99-5501</strain>
    </source>
</reference>
<dbReference type="Pfam" id="PF02452">
    <property type="entry name" value="PemK_toxin"/>
    <property type="match status" value="1"/>
</dbReference>
<dbReference type="GO" id="GO:0004521">
    <property type="term" value="F:RNA endonuclease activity"/>
    <property type="evidence" value="ECO:0007669"/>
    <property type="project" value="TreeGrafter"/>
</dbReference>
<dbReference type="Proteomes" id="UP000018731">
    <property type="component" value="Unassembled WGS sequence"/>
</dbReference>
<dbReference type="GO" id="GO:0016075">
    <property type="term" value="P:rRNA catabolic process"/>
    <property type="evidence" value="ECO:0007669"/>
    <property type="project" value="TreeGrafter"/>
</dbReference>
<sequence>MIAKKYTPDLGDVVSLDFIPSEETNTSEANPQEAKDIKPKQRLAVVLSPITYNKASGLCVCVPITSQIRDYPFEVPITLKTKMMILADQIKSVDFAQRNATPITKIHISKIYQIKKLLASLLGLQFALN</sequence>